<sequence length="823" mass="87506">MWTRRKLFPTLDVPATPQPAAVVTPFFLEQQKRGAGDYTVGENAYHFLASLGYTLVPSLTAQEAAQLLAWALPPSWVDRTGSTTSSTAYKDAVSSLLKNEDVLRACSQVEYFLYGTDNGQVFLMPLLPPHLLQVLMAEAGDDVLPGLVQRCRREAQLLQAASSSAGAAPPAVHRVSANCVGRRLLHRHAREEPVTGLDHLGVLAASATASVDHAVALSIFHPTPAGVVSIAHPCPVRSLKLWEGAVFTAEEAEGNSDEDKDSADAGRRRRWLAQVRAAEPVAVYVFTGDSAGIVRLWRVDVVRRTYALQHVLVCSGNMTGMLSPLTPFAREDTTATVPSRASDCALHCLEIDAASHRLFGGTEGGAYVWALDALPWRGPGAVPTASHATSSSDSTNDANPTANETSDAAAPTPASLAVRHPLCWDEDHRSPLPCALRCWEAAAAPSAPSSPPGASTAKAVEYRAARLVTHHVWILDAAAVQAEMARARAQQRQGGGGGAGVRGWKAKYERVLTNGAAVGVVSNDVRLTAVDAESNNSAGVAARLTNSIVTVSFDGGEVKNDFRVPLSCVMPVVYPLTFLRTPGTACFALRVLAPRRRVLTSCADGRVCVWVSKPGEDAHAAETYAPQLLTEHRQAHRGLGRHLCVLRSPDIFVSASFDDGLVKEWHVYDAPEVLLRCARRFTLTPYVANGAMTAGGSGTGSAGSAEELTDIFKRIAQAGGEEERKGKTKKAETAGHAGDNGEEEEEEDAVAAVEDGDVVAGISCAAAYPAFGALFLVGAFESAIQTYSLTEVVGCEPPRNFIYNGHKTVHLPASMAEDVYHAL</sequence>
<dbReference type="Proteomes" id="UP000037923">
    <property type="component" value="Unassembled WGS sequence"/>
</dbReference>
<dbReference type="EMBL" id="LGTL01000020">
    <property type="protein sequence ID" value="KPA76381.1"/>
    <property type="molecule type" value="Genomic_DNA"/>
</dbReference>
<evidence type="ECO:0000313" key="2">
    <source>
        <dbReference type="EMBL" id="KPA76381.1"/>
    </source>
</evidence>
<gene>
    <name evidence="2" type="ORF">ABB37_07723</name>
</gene>
<evidence type="ECO:0000256" key="1">
    <source>
        <dbReference type="SAM" id="MobiDB-lite"/>
    </source>
</evidence>
<feature type="compositionally biased region" description="Basic and acidic residues" evidence="1">
    <location>
        <begin position="721"/>
        <end position="733"/>
    </location>
</feature>
<accession>A0A0N0DT08</accession>
<dbReference type="AlphaFoldDB" id="A0A0N0DT08"/>
<dbReference type="OMA" id="HPLCWDE"/>
<dbReference type="VEuPathDB" id="TriTrypDB:LpyrH10_20_0460"/>
<dbReference type="SUPFAM" id="SSF50978">
    <property type="entry name" value="WD40 repeat-like"/>
    <property type="match status" value="1"/>
</dbReference>
<feature type="compositionally biased region" description="Low complexity" evidence="1">
    <location>
        <begin position="383"/>
        <end position="401"/>
    </location>
</feature>
<reference evidence="2 3" key="1">
    <citation type="submission" date="2015-07" db="EMBL/GenBank/DDBJ databases">
        <title>High-quality genome of monoxenous trypanosomatid Leptomonas pyrrhocoris.</title>
        <authorList>
            <person name="Flegontov P."/>
            <person name="Butenko A."/>
            <person name="Firsov S."/>
            <person name="Vlcek C."/>
            <person name="Logacheva M.D."/>
            <person name="Field M."/>
            <person name="Filatov D."/>
            <person name="Flegontova O."/>
            <person name="Gerasimov E."/>
            <person name="Jackson A.P."/>
            <person name="Kelly S."/>
            <person name="Opperdoes F."/>
            <person name="O'Reilly A."/>
            <person name="Votypka J."/>
            <person name="Yurchenko V."/>
            <person name="Lukes J."/>
        </authorList>
    </citation>
    <scope>NUCLEOTIDE SEQUENCE [LARGE SCALE GENOMIC DNA]</scope>
    <source>
        <strain evidence="2">H10</strain>
    </source>
</reference>
<keyword evidence="3" id="KW-1185">Reference proteome</keyword>
<proteinExistence type="predicted"/>
<dbReference type="OrthoDB" id="10261640at2759"/>
<feature type="region of interest" description="Disordered" evidence="1">
    <location>
        <begin position="719"/>
        <end position="748"/>
    </location>
</feature>
<comment type="caution">
    <text evidence="2">The sequence shown here is derived from an EMBL/GenBank/DDBJ whole genome shotgun (WGS) entry which is preliminary data.</text>
</comment>
<name>A0A0N0DT08_LEPPY</name>
<dbReference type="InterPro" id="IPR036322">
    <property type="entry name" value="WD40_repeat_dom_sf"/>
</dbReference>
<evidence type="ECO:0000313" key="3">
    <source>
        <dbReference type="Proteomes" id="UP000037923"/>
    </source>
</evidence>
<dbReference type="RefSeq" id="XP_015654820.1">
    <property type="nucleotide sequence ID" value="XM_015806456.1"/>
</dbReference>
<feature type="region of interest" description="Disordered" evidence="1">
    <location>
        <begin position="381"/>
        <end position="412"/>
    </location>
</feature>
<protein>
    <submittedName>
        <fullName evidence="2">Uncharacterized protein</fullName>
    </submittedName>
</protein>
<organism evidence="2 3">
    <name type="scientific">Leptomonas pyrrhocoris</name>
    <name type="common">Firebug parasite</name>
    <dbReference type="NCBI Taxonomy" id="157538"/>
    <lineage>
        <taxon>Eukaryota</taxon>
        <taxon>Discoba</taxon>
        <taxon>Euglenozoa</taxon>
        <taxon>Kinetoplastea</taxon>
        <taxon>Metakinetoplastina</taxon>
        <taxon>Trypanosomatida</taxon>
        <taxon>Trypanosomatidae</taxon>
        <taxon>Leishmaniinae</taxon>
        <taxon>Leptomonas</taxon>
    </lineage>
</organism>
<dbReference type="GeneID" id="26908008"/>